<dbReference type="EMBL" id="CP002669">
    <property type="protein sequence ID" value="AEC46145.1"/>
    <property type="molecule type" value="Genomic_DNA"/>
</dbReference>
<evidence type="ECO:0000313" key="2">
    <source>
        <dbReference type="Proteomes" id="UP000008738"/>
    </source>
</evidence>
<dbReference type="Proteomes" id="UP000008738">
    <property type="component" value="Chromosome"/>
</dbReference>
<keyword evidence="2" id="KW-1185">Reference proteome</keyword>
<gene>
    <name evidence="1" type="ordered locus">SRH_03015</name>
</gene>
<name>A0ABM5M681_MESHM</name>
<organism evidence="1 2">
    <name type="scientific">Mesomycoplasma hyorhinis (strain MCLD)</name>
    <name type="common">Mycoplasma hyorhinis</name>
    <dbReference type="NCBI Taxonomy" id="936139"/>
    <lineage>
        <taxon>Bacteria</taxon>
        <taxon>Bacillati</taxon>
        <taxon>Mycoplasmatota</taxon>
        <taxon>Mycoplasmoidales</taxon>
        <taxon>Metamycoplasmataceae</taxon>
        <taxon>Mesomycoplasma</taxon>
    </lineage>
</organism>
<sequence length="46" mass="5179">MQNHKLKKYAFDGGLQLYSLESYDNGQAWANLNGIDMSIKNDNGTN</sequence>
<proteinExistence type="predicted"/>
<dbReference type="RefSeq" id="WP_014335691.1">
    <property type="nucleotide sequence ID" value="NC_017519.1"/>
</dbReference>
<dbReference type="GeneID" id="93248890"/>
<reference evidence="1 2" key="1">
    <citation type="journal article" date="2011" name="J. Bacteriol.">
        <title>Genome analysis of a Mycoplasma hyorhinis strain derived from a primary human melanoma cell line.</title>
        <authorList>
            <person name="Kornspan J.D."/>
            <person name="Lysnyansky I."/>
            <person name="Kahan T."/>
            <person name="Herrmann R."/>
            <person name="Rottem S."/>
            <person name="Nir-Paz R."/>
        </authorList>
    </citation>
    <scope>NUCLEOTIDE SEQUENCE [LARGE SCALE GENOMIC DNA]</scope>
    <source>
        <strain evidence="1 2">MCLD</strain>
    </source>
</reference>
<evidence type="ECO:0000313" key="1">
    <source>
        <dbReference type="EMBL" id="AEC46145.1"/>
    </source>
</evidence>
<protein>
    <submittedName>
        <fullName evidence="1">Uncharacterized protein</fullName>
    </submittedName>
</protein>
<accession>A0ABM5M681</accession>